<reference evidence="2" key="1">
    <citation type="submission" date="2018-04" db="EMBL/GenBank/DDBJ databases">
        <authorList>
            <person name="Cornet L."/>
        </authorList>
    </citation>
    <scope>NUCLEOTIDE SEQUENCE [LARGE SCALE GENOMIC DNA]</scope>
</reference>
<name>A0A2W4TR41_9CYAN</name>
<proteinExistence type="predicted"/>
<protein>
    <submittedName>
        <fullName evidence="1">Uncharacterized protein</fullName>
    </submittedName>
</protein>
<gene>
    <name evidence="1" type="ORF">DCF25_19725</name>
</gene>
<comment type="caution">
    <text evidence="1">The sequence shown here is derived from an EMBL/GenBank/DDBJ whole genome shotgun (WGS) entry which is preliminary data.</text>
</comment>
<evidence type="ECO:0000313" key="1">
    <source>
        <dbReference type="EMBL" id="PZO11253.1"/>
    </source>
</evidence>
<reference evidence="1 2" key="2">
    <citation type="submission" date="2018-06" db="EMBL/GenBank/DDBJ databases">
        <title>Metagenomic assembly of (sub)arctic Cyanobacteria and their associated microbiome from non-axenic cultures.</title>
        <authorList>
            <person name="Baurain D."/>
        </authorList>
    </citation>
    <scope>NUCLEOTIDE SEQUENCE [LARGE SCALE GENOMIC DNA]</scope>
    <source>
        <strain evidence="1">ULC129bin1</strain>
    </source>
</reference>
<organism evidence="1 2">
    <name type="scientific">Leptolyngbya foveolarum</name>
    <dbReference type="NCBI Taxonomy" id="47253"/>
    <lineage>
        <taxon>Bacteria</taxon>
        <taxon>Bacillati</taxon>
        <taxon>Cyanobacteriota</taxon>
        <taxon>Cyanophyceae</taxon>
        <taxon>Leptolyngbyales</taxon>
        <taxon>Leptolyngbyaceae</taxon>
        <taxon>Leptolyngbya group</taxon>
        <taxon>Leptolyngbya</taxon>
    </lineage>
</organism>
<dbReference type="Proteomes" id="UP000249354">
    <property type="component" value="Unassembled WGS sequence"/>
</dbReference>
<sequence length="210" mass="23029">MAIPDFDFQTEDYSAIAQEVVSKLTAELEDAEVAAYDARDAVFDAEADMFADAIEASQQPGLTLEESTEVMAGLSNRHRLKLAEKQNAETNLVITETAVISEKSRFNLAKRDVLTQDVANEGKRLIMSTERGKLIDEKTLGLALQGVTQQVLNSREFNVIQLEMEKTEAIIQGTVADIEAIRSSTETKMLRARDAALKAAGVDGSYENVI</sequence>
<dbReference type="EMBL" id="QBMC01000194">
    <property type="protein sequence ID" value="PZO11253.1"/>
    <property type="molecule type" value="Genomic_DNA"/>
</dbReference>
<evidence type="ECO:0000313" key="2">
    <source>
        <dbReference type="Proteomes" id="UP000249354"/>
    </source>
</evidence>
<dbReference type="AlphaFoldDB" id="A0A2W4TR41"/>
<accession>A0A2W4TR41</accession>